<keyword evidence="3" id="KW-1185">Reference proteome</keyword>
<dbReference type="Proteomes" id="UP001432027">
    <property type="component" value="Unassembled WGS sequence"/>
</dbReference>
<dbReference type="AlphaFoldDB" id="A0AAV5SHG9"/>
<organism evidence="2 3">
    <name type="scientific">Pristionchus entomophagus</name>
    <dbReference type="NCBI Taxonomy" id="358040"/>
    <lineage>
        <taxon>Eukaryota</taxon>
        <taxon>Metazoa</taxon>
        <taxon>Ecdysozoa</taxon>
        <taxon>Nematoda</taxon>
        <taxon>Chromadorea</taxon>
        <taxon>Rhabditida</taxon>
        <taxon>Rhabditina</taxon>
        <taxon>Diplogasteromorpha</taxon>
        <taxon>Diplogasteroidea</taxon>
        <taxon>Neodiplogasteridae</taxon>
        <taxon>Pristionchus</taxon>
    </lineage>
</organism>
<reference evidence="2" key="1">
    <citation type="submission" date="2023-10" db="EMBL/GenBank/DDBJ databases">
        <title>Genome assembly of Pristionchus species.</title>
        <authorList>
            <person name="Yoshida K."/>
            <person name="Sommer R.J."/>
        </authorList>
    </citation>
    <scope>NUCLEOTIDE SEQUENCE</scope>
    <source>
        <strain evidence="2">RS0144</strain>
    </source>
</reference>
<comment type="caution">
    <text evidence="2">The sequence shown here is derived from an EMBL/GenBank/DDBJ whole genome shotgun (WGS) entry which is preliminary data.</text>
</comment>
<name>A0AAV5SHG9_9BILA</name>
<evidence type="ECO:0000313" key="2">
    <source>
        <dbReference type="EMBL" id="GMS81638.1"/>
    </source>
</evidence>
<evidence type="ECO:0000256" key="1">
    <source>
        <dbReference type="SAM" id="MobiDB-lite"/>
    </source>
</evidence>
<sequence length="128" mass="13912">MAVSPTLFARTKCSFLLHRYRTLAGRMTLGFTVEAFPFLLRLRALARTMAILATVKAHIQLLQHISTTESTAPSSSSLQLSTETTRDRGNSDTSDSSDTYGTSAESTSSSSYPSLLPPPPSLPWLSDE</sequence>
<accession>A0AAV5SHG9</accession>
<protein>
    <submittedName>
        <fullName evidence="2">Uncharacterized protein</fullName>
    </submittedName>
</protein>
<feature type="region of interest" description="Disordered" evidence="1">
    <location>
        <begin position="67"/>
        <end position="128"/>
    </location>
</feature>
<feature type="compositionally biased region" description="Low complexity" evidence="1">
    <location>
        <begin position="67"/>
        <end position="83"/>
    </location>
</feature>
<gene>
    <name evidence="2" type="ORF">PENTCL1PPCAC_3813</name>
</gene>
<evidence type="ECO:0000313" key="3">
    <source>
        <dbReference type="Proteomes" id="UP001432027"/>
    </source>
</evidence>
<proteinExistence type="predicted"/>
<feature type="compositionally biased region" description="Low complexity" evidence="1">
    <location>
        <begin position="91"/>
        <end position="114"/>
    </location>
</feature>
<dbReference type="EMBL" id="BTSX01000001">
    <property type="protein sequence ID" value="GMS81638.1"/>
    <property type="molecule type" value="Genomic_DNA"/>
</dbReference>